<dbReference type="PANTHER" id="PTHR23305">
    <property type="entry name" value="OBG GTPASE FAMILY"/>
    <property type="match status" value="1"/>
</dbReference>
<dbReference type="RefSeq" id="XP_027193919.1">
    <property type="nucleotide sequence ID" value="XM_027338118.1"/>
</dbReference>
<dbReference type="InterPro" id="IPR013029">
    <property type="entry name" value="YchF_C"/>
</dbReference>
<evidence type="ECO:0000259" key="4">
    <source>
        <dbReference type="PROSITE" id="PS51710"/>
    </source>
</evidence>
<organism evidence="5 6">
    <name type="scientific">Dermatophagoides pteronyssinus</name>
    <name type="common">European house dust mite</name>
    <dbReference type="NCBI Taxonomy" id="6956"/>
    <lineage>
        <taxon>Eukaryota</taxon>
        <taxon>Metazoa</taxon>
        <taxon>Ecdysozoa</taxon>
        <taxon>Arthropoda</taxon>
        <taxon>Chelicerata</taxon>
        <taxon>Arachnida</taxon>
        <taxon>Acari</taxon>
        <taxon>Acariformes</taxon>
        <taxon>Sarcoptiformes</taxon>
        <taxon>Astigmata</taxon>
        <taxon>Psoroptidia</taxon>
        <taxon>Analgoidea</taxon>
        <taxon>Pyroglyphidae</taxon>
        <taxon>Dermatophagoidinae</taxon>
        <taxon>Dermatophagoides</taxon>
    </lineage>
</organism>
<dbReference type="InterPro" id="IPR006073">
    <property type="entry name" value="GTP-bd"/>
</dbReference>
<dbReference type="OrthoDB" id="424823at2759"/>
<protein>
    <recommendedName>
        <fullName evidence="3">Obg-like ATPase homolog</fullName>
    </recommendedName>
</protein>
<dbReference type="Pfam" id="PF01926">
    <property type="entry name" value="MMR_HSR1"/>
    <property type="match status" value="1"/>
</dbReference>
<evidence type="ECO:0000313" key="5">
    <source>
        <dbReference type="Proteomes" id="UP000515146"/>
    </source>
</evidence>
<name>A0A6P6XPX2_DERPT</name>
<dbReference type="InterPro" id="IPR041706">
    <property type="entry name" value="YchF_N"/>
</dbReference>
<dbReference type="GO" id="GO:0016887">
    <property type="term" value="F:ATP hydrolysis activity"/>
    <property type="evidence" value="ECO:0007669"/>
    <property type="project" value="InterPro"/>
</dbReference>
<reference evidence="6" key="1">
    <citation type="submission" date="2025-08" db="UniProtKB">
        <authorList>
            <consortium name="RefSeq"/>
        </authorList>
    </citation>
    <scope>IDENTIFICATION</scope>
    <source>
        <strain evidence="6">Airmid</strain>
    </source>
</reference>
<dbReference type="PRINTS" id="PR00326">
    <property type="entry name" value="GTP1OBG"/>
</dbReference>
<dbReference type="PROSITE" id="PS51710">
    <property type="entry name" value="G_OBG"/>
    <property type="match status" value="1"/>
</dbReference>
<dbReference type="GO" id="GO:0005524">
    <property type="term" value="F:ATP binding"/>
    <property type="evidence" value="ECO:0007669"/>
    <property type="project" value="UniProtKB-KW"/>
</dbReference>
<dbReference type="GO" id="GO:0005737">
    <property type="term" value="C:cytoplasm"/>
    <property type="evidence" value="ECO:0007669"/>
    <property type="project" value="TreeGrafter"/>
</dbReference>
<dbReference type="SUPFAM" id="SSF81271">
    <property type="entry name" value="TGS-like"/>
    <property type="match status" value="1"/>
</dbReference>
<evidence type="ECO:0000256" key="2">
    <source>
        <dbReference type="ARBA" id="ARBA00022840"/>
    </source>
</evidence>
<dbReference type="FunFam" id="3.10.20.30:FF:000001">
    <property type="entry name" value="Ribosome-binding ATPase YchF"/>
    <property type="match status" value="1"/>
</dbReference>
<dbReference type="NCBIfam" id="TIGR00092">
    <property type="entry name" value="redox-regulated ATPase YchF"/>
    <property type="match status" value="1"/>
</dbReference>
<keyword evidence="2" id="KW-0067">ATP-binding</keyword>
<feature type="domain" description="OBG-type G" evidence="4">
    <location>
        <begin position="22"/>
        <end position="291"/>
    </location>
</feature>
<dbReference type="InterPro" id="IPR012675">
    <property type="entry name" value="Beta-grasp_dom_sf"/>
</dbReference>
<dbReference type="CDD" id="cd01900">
    <property type="entry name" value="YchF"/>
    <property type="match status" value="1"/>
</dbReference>
<proteinExistence type="predicted"/>
<dbReference type="Gene3D" id="3.40.50.300">
    <property type="entry name" value="P-loop containing nucleotide triphosphate hydrolases"/>
    <property type="match status" value="1"/>
</dbReference>
<dbReference type="InterPro" id="IPR027417">
    <property type="entry name" value="P-loop_NTPase"/>
</dbReference>
<evidence type="ECO:0000313" key="6">
    <source>
        <dbReference type="RefSeq" id="XP_027193919.1"/>
    </source>
</evidence>
<dbReference type="InterPro" id="IPR031167">
    <property type="entry name" value="G_OBG"/>
</dbReference>
<evidence type="ECO:0000256" key="1">
    <source>
        <dbReference type="ARBA" id="ARBA00022741"/>
    </source>
</evidence>
<dbReference type="SUPFAM" id="SSF52540">
    <property type="entry name" value="P-loop containing nucleoside triphosphate hydrolases"/>
    <property type="match status" value="1"/>
</dbReference>
<dbReference type="InterPro" id="IPR023192">
    <property type="entry name" value="TGS-like_dom_sf"/>
</dbReference>
<dbReference type="Gene3D" id="1.10.150.300">
    <property type="entry name" value="TGS-like domain"/>
    <property type="match status" value="1"/>
</dbReference>
<keyword evidence="1" id="KW-0547">Nucleotide-binding</keyword>
<accession>A0A6P6XPX2</accession>
<gene>
    <name evidence="6" type="primary">LOC113788653</name>
</gene>
<sequence length="392" mass="44379">MSIAKKEKAASTILLGRPKGTLKMGLVGLPNVGKSTTFNFLSKLSVPAENYPFCTLEPNLARISVPDEYFDNLCRIYQPKSQVSATLSIMDIAGLVKGAHKGEGLGNSFLSHIQQVDGIFHVVRAFDEDNIVHSEGAVNPVNDLQIIYDELRLKDLDRCQKLYDDMKKLVDRGQNKNLAGPFEMLQTFLNHLKNGNWISNRMNWSLKEVEALNDYCFLTAKPVIYLVNMNIKDYLRKKNKYLVKIHEWVEKNMRGPIIPYSADYEKTLIDDPASLQQHVSAVQKIILTGYSTLQLIHFYTTGKDEVKCWTIREGTKAPQAAGVIHTDMEKGFICAEVTRYDDLIELGSEQAVKNAGKVATKGRDYIVQNRDIMFFKFNPNRLLNLISNLINL</sequence>
<keyword evidence="5" id="KW-1185">Reference proteome</keyword>
<dbReference type="InterPro" id="IPR012676">
    <property type="entry name" value="TGS-like"/>
</dbReference>
<evidence type="ECO:0000256" key="3">
    <source>
        <dbReference type="ARBA" id="ARBA00068719"/>
    </source>
</evidence>
<dbReference type="AlphaFoldDB" id="A0A6P6XPX2"/>
<dbReference type="FunFam" id="1.10.150.300:FF:000001">
    <property type="entry name" value="Ribosome-binding ATPase YchF"/>
    <property type="match status" value="1"/>
</dbReference>
<dbReference type="InParanoid" id="A0A6P6XPX2"/>
<dbReference type="InterPro" id="IPR004396">
    <property type="entry name" value="ATPase_YchF/OLA1"/>
</dbReference>
<dbReference type="PANTHER" id="PTHR23305:SF11">
    <property type="entry name" value="OBG-LIKE ATPASE 1"/>
    <property type="match status" value="1"/>
</dbReference>
<dbReference type="Gene3D" id="3.10.20.30">
    <property type="match status" value="1"/>
</dbReference>
<dbReference type="KEGG" id="dpte:113788653"/>
<dbReference type="PIRSF" id="PIRSF006641">
    <property type="entry name" value="CHP00092"/>
    <property type="match status" value="1"/>
</dbReference>
<dbReference type="CDD" id="cd04867">
    <property type="entry name" value="TGS_YchF_OLA1"/>
    <property type="match status" value="1"/>
</dbReference>
<dbReference type="GO" id="GO:0005525">
    <property type="term" value="F:GTP binding"/>
    <property type="evidence" value="ECO:0007669"/>
    <property type="project" value="InterPro"/>
</dbReference>
<dbReference type="Proteomes" id="UP000515146">
    <property type="component" value="Unplaced"/>
</dbReference>
<dbReference type="Pfam" id="PF06071">
    <property type="entry name" value="YchF-GTPase_C"/>
    <property type="match status" value="1"/>
</dbReference>